<dbReference type="InterPro" id="IPR037198">
    <property type="entry name" value="MutL_C_sf"/>
</dbReference>
<dbReference type="RefSeq" id="WP_145181118.1">
    <property type="nucleotide sequence ID" value="NZ_CP036266.1"/>
</dbReference>
<feature type="region of interest" description="Disordered" evidence="6">
    <location>
        <begin position="421"/>
        <end position="445"/>
    </location>
</feature>
<evidence type="ECO:0000313" key="10">
    <source>
        <dbReference type="Proteomes" id="UP000320421"/>
    </source>
</evidence>
<comment type="similarity">
    <text evidence="1 5">Belongs to the DNA mismatch repair MutL/HexB family.</text>
</comment>
<sequence>MERTAAVQSLSRIHQLDTSVINKIAAGEVIERPASAVKELLDNSIDALATRIEVDIMNGGADLIRVVDNGEGIHPDDLLLAVSSHATSKISNADDLFSVQTMGFRGEALASISEVSRFRIRTRTADQTQGLEFEVNTGTPGKPQPCGCPLGTSIEVRQLFANTPVRRKFLKTTKTEFGHISEQFTRAALAHPRLYMVLRHNNKVIFDLPPSDNLIDRLRLFYGKKLSDHLIWVESQLEDVRIWGYVSHPSENKSTRKGQYLFLNGRWIQDRTLQHALTEAYRGLLMVGRQPISFLYLDMPPSMVDVNVHPTKSEVRFRDSQSLYRQLLSTLRSQFLSMDLQSQMSLSKKGDLPEPSQPAVPTPEQKQTQLELTTWAKEQLKQVADDLPAQKISGEARMISPPSDLAAPFTAADAIPLSHFQQQREQEQAGAGENASPTPAEPAAPFIPDIDRPADQFAEAATADLRPIQVLNCYIVVEVKGALTIIDQHALHERIMYEYFRKRVLSQSVEAQKLLVPLTIEMSAKETALILDHAEMLASFGLGIEEFGGNTLLVTSYPVMLKKANLEQLVRDIADNLDNAKQPSRRDLLDELITMMSCKAAIKAGQRLTQEEIYSLLEQRHLIDDAHHCPHGRPSALVLSHAELDRQFGRMG</sequence>
<dbReference type="InterPro" id="IPR038973">
    <property type="entry name" value="MutL/Mlh/Pms-like"/>
</dbReference>
<dbReference type="CDD" id="cd16926">
    <property type="entry name" value="HATPase_MutL-MLH-PMS-like"/>
    <property type="match status" value="1"/>
</dbReference>
<dbReference type="InterPro" id="IPR014721">
    <property type="entry name" value="Ribsml_uS5_D2-typ_fold_subgr"/>
</dbReference>
<proteinExistence type="inferred from homology"/>
<feature type="region of interest" description="Disordered" evidence="6">
    <location>
        <begin position="346"/>
        <end position="366"/>
    </location>
</feature>
<dbReference type="InterPro" id="IPR042120">
    <property type="entry name" value="MutL_C_dimsub"/>
</dbReference>
<dbReference type="InterPro" id="IPR042121">
    <property type="entry name" value="MutL_C_regsub"/>
</dbReference>
<dbReference type="InterPro" id="IPR002099">
    <property type="entry name" value="MutL/Mlh/PMS"/>
</dbReference>
<dbReference type="Gene3D" id="3.30.230.10">
    <property type="match status" value="1"/>
</dbReference>
<dbReference type="InterPro" id="IPR013507">
    <property type="entry name" value="DNA_mismatch_S5_2-like"/>
</dbReference>
<protein>
    <recommendedName>
        <fullName evidence="2 5">DNA mismatch repair protein MutL</fullName>
    </recommendedName>
</protein>
<name>A0A517PIP2_9PLAN</name>
<evidence type="ECO:0000259" key="7">
    <source>
        <dbReference type="SMART" id="SM00853"/>
    </source>
</evidence>
<evidence type="ECO:0000256" key="2">
    <source>
        <dbReference type="ARBA" id="ARBA00021975"/>
    </source>
</evidence>
<feature type="domain" description="MutL C-terminal dimerisation" evidence="7">
    <location>
        <begin position="467"/>
        <end position="608"/>
    </location>
</feature>
<dbReference type="SUPFAM" id="SSF54211">
    <property type="entry name" value="Ribosomal protein S5 domain 2-like"/>
    <property type="match status" value="1"/>
</dbReference>
<dbReference type="SMART" id="SM00853">
    <property type="entry name" value="MutL_C"/>
    <property type="match status" value="1"/>
</dbReference>
<evidence type="ECO:0000313" key="9">
    <source>
        <dbReference type="EMBL" id="QDT19254.1"/>
    </source>
</evidence>
<dbReference type="GO" id="GO:0140664">
    <property type="term" value="F:ATP-dependent DNA damage sensor activity"/>
    <property type="evidence" value="ECO:0007669"/>
    <property type="project" value="InterPro"/>
</dbReference>
<dbReference type="HAMAP" id="MF_00149">
    <property type="entry name" value="DNA_mis_repair"/>
    <property type="match status" value="1"/>
</dbReference>
<dbReference type="GO" id="GO:0006298">
    <property type="term" value="P:mismatch repair"/>
    <property type="evidence" value="ECO:0007669"/>
    <property type="project" value="UniProtKB-UniRule"/>
</dbReference>
<dbReference type="GO" id="GO:0030983">
    <property type="term" value="F:mismatched DNA binding"/>
    <property type="evidence" value="ECO:0007669"/>
    <property type="project" value="InterPro"/>
</dbReference>
<dbReference type="InterPro" id="IPR020667">
    <property type="entry name" value="DNA_mismatch_repair_MutL"/>
</dbReference>
<gene>
    <name evidence="5 9" type="primary">mutL</name>
    <name evidence="9" type="ORF">HG66A1_10180</name>
</gene>
<dbReference type="InterPro" id="IPR014762">
    <property type="entry name" value="DNA_mismatch_repair_CS"/>
</dbReference>
<dbReference type="Gene3D" id="3.30.1540.20">
    <property type="entry name" value="MutL, C-terminal domain, dimerisation subdomain"/>
    <property type="match status" value="1"/>
</dbReference>
<dbReference type="EMBL" id="CP036266">
    <property type="protein sequence ID" value="QDT19254.1"/>
    <property type="molecule type" value="Genomic_DNA"/>
</dbReference>
<accession>A0A517PIP2</accession>
<dbReference type="Proteomes" id="UP000320421">
    <property type="component" value="Chromosome"/>
</dbReference>
<evidence type="ECO:0000256" key="3">
    <source>
        <dbReference type="ARBA" id="ARBA00022763"/>
    </source>
</evidence>
<dbReference type="PANTHER" id="PTHR10073:SF12">
    <property type="entry name" value="DNA MISMATCH REPAIR PROTEIN MLH1"/>
    <property type="match status" value="1"/>
</dbReference>
<evidence type="ECO:0000256" key="1">
    <source>
        <dbReference type="ARBA" id="ARBA00006082"/>
    </source>
</evidence>
<dbReference type="InterPro" id="IPR014790">
    <property type="entry name" value="MutL_C"/>
</dbReference>
<dbReference type="AlphaFoldDB" id="A0A517PIP2"/>
<evidence type="ECO:0000256" key="6">
    <source>
        <dbReference type="SAM" id="MobiDB-lite"/>
    </source>
</evidence>
<organism evidence="9 10">
    <name type="scientific">Gimesia chilikensis</name>
    <dbReference type="NCBI Taxonomy" id="2605989"/>
    <lineage>
        <taxon>Bacteria</taxon>
        <taxon>Pseudomonadati</taxon>
        <taxon>Planctomycetota</taxon>
        <taxon>Planctomycetia</taxon>
        <taxon>Planctomycetales</taxon>
        <taxon>Planctomycetaceae</taxon>
        <taxon>Gimesia</taxon>
    </lineage>
</organism>
<dbReference type="GO" id="GO:0032300">
    <property type="term" value="C:mismatch repair complex"/>
    <property type="evidence" value="ECO:0007669"/>
    <property type="project" value="InterPro"/>
</dbReference>
<dbReference type="GO" id="GO:0005524">
    <property type="term" value="F:ATP binding"/>
    <property type="evidence" value="ECO:0007669"/>
    <property type="project" value="InterPro"/>
</dbReference>
<dbReference type="InterPro" id="IPR020568">
    <property type="entry name" value="Ribosomal_Su5_D2-typ_SF"/>
</dbReference>
<dbReference type="PROSITE" id="PS00058">
    <property type="entry name" value="DNA_MISMATCH_REPAIR_1"/>
    <property type="match status" value="1"/>
</dbReference>
<dbReference type="Pfam" id="PF08676">
    <property type="entry name" value="MutL_C"/>
    <property type="match status" value="1"/>
</dbReference>
<evidence type="ECO:0000259" key="8">
    <source>
        <dbReference type="SMART" id="SM01340"/>
    </source>
</evidence>
<dbReference type="Pfam" id="PF01119">
    <property type="entry name" value="DNA_mis_repair"/>
    <property type="match status" value="1"/>
</dbReference>
<dbReference type="SUPFAM" id="SSF55874">
    <property type="entry name" value="ATPase domain of HSP90 chaperone/DNA topoisomerase II/histidine kinase"/>
    <property type="match status" value="1"/>
</dbReference>
<feature type="domain" description="DNA mismatch repair protein S5" evidence="8">
    <location>
        <begin position="218"/>
        <end position="336"/>
    </location>
</feature>
<dbReference type="FunFam" id="3.30.565.10:FF:000003">
    <property type="entry name" value="DNA mismatch repair endonuclease MutL"/>
    <property type="match status" value="1"/>
</dbReference>
<dbReference type="Gene3D" id="3.30.1370.100">
    <property type="entry name" value="MutL, C-terminal domain, regulatory subdomain"/>
    <property type="match status" value="1"/>
</dbReference>
<evidence type="ECO:0000256" key="4">
    <source>
        <dbReference type="ARBA" id="ARBA00023204"/>
    </source>
</evidence>
<keyword evidence="10" id="KW-1185">Reference proteome</keyword>
<dbReference type="CDD" id="cd00782">
    <property type="entry name" value="MutL_Trans"/>
    <property type="match status" value="1"/>
</dbReference>
<comment type="function">
    <text evidence="5">This protein is involved in the repair of mismatches in DNA. It is required for dam-dependent methyl-directed DNA mismatch repair. May act as a 'molecular matchmaker', a protein that promotes the formation of a stable complex between two or more DNA-binding proteins in an ATP-dependent manner without itself being part of a final effector complex.</text>
</comment>
<dbReference type="Gene3D" id="3.30.565.10">
    <property type="entry name" value="Histidine kinase-like ATPase, C-terminal domain"/>
    <property type="match status" value="1"/>
</dbReference>
<dbReference type="NCBIfam" id="TIGR00585">
    <property type="entry name" value="mutl"/>
    <property type="match status" value="1"/>
</dbReference>
<dbReference type="PANTHER" id="PTHR10073">
    <property type="entry name" value="DNA MISMATCH REPAIR PROTEIN MLH, PMS, MUTL"/>
    <property type="match status" value="1"/>
</dbReference>
<keyword evidence="3 5" id="KW-0227">DNA damage</keyword>
<keyword evidence="4 5" id="KW-0234">DNA repair</keyword>
<evidence type="ECO:0000256" key="5">
    <source>
        <dbReference type="HAMAP-Rule" id="MF_00149"/>
    </source>
</evidence>
<dbReference type="GO" id="GO:0016887">
    <property type="term" value="F:ATP hydrolysis activity"/>
    <property type="evidence" value="ECO:0007669"/>
    <property type="project" value="InterPro"/>
</dbReference>
<dbReference type="InterPro" id="IPR036890">
    <property type="entry name" value="HATPase_C_sf"/>
</dbReference>
<dbReference type="OrthoDB" id="9763467at2"/>
<dbReference type="SUPFAM" id="SSF118116">
    <property type="entry name" value="DNA mismatch repair protein MutL"/>
    <property type="match status" value="1"/>
</dbReference>
<dbReference type="SMART" id="SM01340">
    <property type="entry name" value="DNA_mis_repair"/>
    <property type="match status" value="1"/>
</dbReference>
<dbReference type="Pfam" id="PF13589">
    <property type="entry name" value="HATPase_c_3"/>
    <property type="match status" value="1"/>
</dbReference>
<reference evidence="9 10" key="1">
    <citation type="submission" date="2019-02" db="EMBL/GenBank/DDBJ databases">
        <title>Deep-cultivation of Planctomycetes and their phenomic and genomic characterization uncovers novel biology.</title>
        <authorList>
            <person name="Wiegand S."/>
            <person name="Jogler M."/>
            <person name="Boedeker C."/>
            <person name="Pinto D."/>
            <person name="Vollmers J."/>
            <person name="Rivas-Marin E."/>
            <person name="Kohn T."/>
            <person name="Peeters S.H."/>
            <person name="Heuer A."/>
            <person name="Rast P."/>
            <person name="Oberbeckmann S."/>
            <person name="Bunk B."/>
            <person name="Jeske O."/>
            <person name="Meyerdierks A."/>
            <person name="Storesund J.E."/>
            <person name="Kallscheuer N."/>
            <person name="Luecker S."/>
            <person name="Lage O.M."/>
            <person name="Pohl T."/>
            <person name="Merkel B.J."/>
            <person name="Hornburger P."/>
            <person name="Mueller R.-W."/>
            <person name="Bruemmer F."/>
            <person name="Labrenz M."/>
            <person name="Spormann A.M."/>
            <person name="Op den Camp H."/>
            <person name="Overmann J."/>
            <person name="Amann R."/>
            <person name="Jetten M.S.M."/>
            <person name="Mascher T."/>
            <person name="Medema M.H."/>
            <person name="Devos D.P."/>
            <person name="Kaster A.-K."/>
            <person name="Ovreas L."/>
            <person name="Rohde M."/>
            <person name="Galperin M.Y."/>
            <person name="Jogler C."/>
        </authorList>
    </citation>
    <scope>NUCLEOTIDE SEQUENCE [LARGE SCALE GENOMIC DNA]</scope>
    <source>
        <strain evidence="9 10">HG66A1</strain>
    </source>
</reference>